<evidence type="ECO:0000313" key="7">
    <source>
        <dbReference type="EMBL" id="GAO30265.1"/>
    </source>
</evidence>
<comment type="subcellular location">
    <subcellularLocation>
        <location evidence="1">Cell membrane</location>
        <topology evidence="1">Multi-pass membrane protein</topology>
    </subcellularLocation>
</comment>
<dbReference type="Proteomes" id="UP000032900">
    <property type="component" value="Unassembled WGS sequence"/>
</dbReference>
<feature type="transmembrane region" description="Helical" evidence="6">
    <location>
        <begin position="42"/>
        <end position="62"/>
    </location>
</feature>
<comment type="caution">
    <text evidence="7">The sequence shown here is derived from an EMBL/GenBank/DDBJ whole genome shotgun (WGS) entry which is preliminary data.</text>
</comment>
<evidence type="ECO:0000256" key="5">
    <source>
        <dbReference type="ARBA" id="ARBA00023136"/>
    </source>
</evidence>
<keyword evidence="3 6" id="KW-0812">Transmembrane</keyword>
<feature type="transmembrane region" description="Helical" evidence="6">
    <location>
        <begin position="268"/>
        <end position="289"/>
    </location>
</feature>
<feature type="transmembrane region" description="Helical" evidence="6">
    <location>
        <begin position="115"/>
        <end position="138"/>
    </location>
</feature>
<protein>
    <submittedName>
        <fullName evidence="7">Amino acid permease</fullName>
    </submittedName>
</protein>
<dbReference type="InterPro" id="IPR050367">
    <property type="entry name" value="APC_superfamily"/>
</dbReference>
<feature type="transmembrane region" description="Helical" evidence="6">
    <location>
        <begin position="211"/>
        <end position="230"/>
    </location>
</feature>
<dbReference type="GO" id="GO:0005886">
    <property type="term" value="C:plasma membrane"/>
    <property type="evidence" value="ECO:0007669"/>
    <property type="project" value="UniProtKB-SubCell"/>
</dbReference>
<dbReference type="AlphaFoldDB" id="A0A0E9LZG5"/>
<dbReference type="GO" id="GO:0022857">
    <property type="term" value="F:transmembrane transporter activity"/>
    <property type="evidence" value="ECO:0007669"/>
    <property type="project" value="InterPro"/>
</dbReference>
<name>A0A0E9LZG5_9BACT</name>
<keyword evidence="8" id="KW-1185">Reference proteome</keyword>
<dbReference type="InterPro" id="IPR002293">
    <property type="entry name" value="AA/rel_permease1"/>
</dbReference>
<feature type="transmembrane region" description="Helical" evidence="6">
    <location>
        <begin position="236"/>
        <end position="256"/>
    </location>
</feature>
<keyword evidence="2" id="KW-1003">Cell membrane</keyword>
<evidence type="ECO:0000256" key="6">
    <source>
        <dbReference type="SAM" id="Phobius"/>
    </source>
</evidence>
<evidence type="ECO:0000256" key="3">
    <source>
        <dbReference type="ARBA" id="ARBA00022692"/>
    </source>
</evidence>
<gene>
    <name evidence="7" type="ORF">JCM15548_12525</name>
</gene>
<evidence type="ECO:0000256" key="1">
    <source>
        <dbReference type="ARBA" id="ARBA00004651"/>
    </source>
</evidence>
<dbReference type="RefSeq" id="WP_157482659.1">
    <property type="nucleotide sequence ID" value="NZ_BAZW01000020.1"/>
</dbReference>
<feature type="transmembrane region" description="Helical" evidence="6">
    <location>
        <begin position="82"/>
        <end position="103"/>
    </location>
</feature>
<dbReference type="PANTHER" id="PTHR42770">
    <property type="entry name" value="AMINO ACID TRANSPORTER-RELATED"/>
    <property type="match status" value="1"/>
</dbReference>
<dbReference type="Pfam" id="PF13520">
    <property type="entry name" value="AA_permease_2"/>
    <property type="match status" value="1"/>
</dbReference>
<dbReference type="Gene3D" id="1.20.1740.10">
    <property type="entry name" value="Amino acid/polyamine transporter I"/>
    <property type="match status" value="1"/>
</dbReference>
<evidence type="ECO:0000256" key="2">
    <source>
        <dbReference type="ARBA" id="ARBA00022475"/>
    </source>
</evidence>
<evidence type="ECO:0000313" key="8">
    <source>
        <dbReference type="Proteomes" id="UP000032900"/>
    </source>
</evidence>
<organism evidence="7 8">
    <name type="scientific">Geofilum rubicundum JCM 15548</name>
    <dbReference type="NCBI Taxonomy" id="1236989"/>
    <lineage>
        <taxon>Bacteria</taxon>
        <taxon>Pseudomonadati</taxon>
        <taxon>Bacteroidota</taxon>
        <taxon>Bacteroidia</taxon>
        <taxon>Marinilabiliales</taxon>
        <taxon>Marinilabiliaceae</taxon>
        <taxon>Geofilum</taxon>
    </lineage>
</organism>
<sequence length="319" mass="35026">MGVLGTVHPLFQNPIYELLFFVLLFGGLALVNIIGVQQGIGLVKILTVVKLLPLVLLVSVGWKEVEWTYFIWTDTPDAHSLGQMALVLFFAFQGAESGLAVSGEVSNPRKNVPKGIFMGLSAVLVLYVFIQYVSLGVLGTSLMDYKEAPLAEVAHRVFGRWGLFIMTAVAAFSMFGNLSGEVLSMPRVLFGAAHDRVIPVRLLARVHPRFSTPYVAIMVYALLGLGLAVFGGFRQLAVISGASILLVYLGVALTVLRLRKSHPSTVKAFRILGGALIPLASVAIIFWFLTNLEKQETLGLMGFILLLSFLYLWIRRFRK</sequence>
<evidence type="ECO:0000256" key="4">
    <source>
        <dbReference type="ARBA" id="ARBA00022989"/>
    </source>
</evidence>
<reference evidence="7 8" key="1">
    <citation type="journal article" date="2015" name="Microbes Environ.">
        <title>Distribution and evolution of nitrogen fixation genes in the phylum bacteroidetes.</title>
        <authorList>
            <person name="Inoue J."/>
            <person name="Oshima K."/>
            <person name="Suda W."/>
            <person name="Sakamoto M."/>
            <person name="Iino T."/>
            <person name="Noda S."/>
            <person name="Hongoh Y."/>
            <person name="Hattori M."/>
            <person name="Ohkuma M."/>
        </authorList>
    </citation>
    <scope>NUCLEOTIDE SEQUENCE [LARGE SCALE GENOMIC DNA]</scope>
    <source>
        <strain evidence="7">JCM 15548</strain>
    </source>
</reference>
<proteinExistence type="predicted"/>
<dbReference type="STRING" id="1236989.JCM15548_12525"/>
<accession>A0A0E9LZG5</accession>
<dbReference type="EMBL" id="BAZW01000020">
    <property type="protein sequence ID" value="GAO30265.1"/>
    <property type="molecule type" value="Genomic_DNA"/>
</dbReference>
<dbReference type="PANTHER" id="PTHR42770:SF7">
    <property type="entry name" value="MEMBRANE PROTEIN"/>
    <property type="match status" value="1"/>
</dbReference>
<dbReference type="OrthoDB" id="9762947at2"/>
<keyword evidence="5 6" id="KW-0472">Membrane</keyword>
<feature type="transmembrane region" description="Helical" evidence="6">
    <location>
        <begin position="158"/>
        <end position="178"/>
    </location>
</feature>
<keyword evidence="4 6" id="KW-1133">Transmembrane helix</keyword>
<feature type="transmembrane region" description="Helical" evidence="6">
    <location>
        <begin position="295"/>
        <end position="314"/>
    </location>
</feature>
<feature type="transmembrane region" description="Helical" evidence="6">
    <location>
        <begin position="15"/>
        <end position="35"/>
    </location>
</feature>